<feature type="domain" description="Aminoglycoside phosphotransferase" evidence="2">
    <location>
        <begin position="172"/>
        <end position="340"/>
    </location>
</feature>
<gene>
    <name evidence="3" type="ORF">SAMN04488035_0381</name>
</gene>
<keyword evidence="4" id="KW-1185">Reference proteome</keyword>
<dbReference type="Pfam" id="PF01636">
    <property type="entry name" value="APH"/>
    <property type="match status" value="1"/>
</dbReference>
<feature type="region of interest" description="Disordered" evidence="1">
    <location>
        <begin position="1"/>
        <end position="23"/>
    </location>
</feature>
<dbReference type="EMBL" id="FONZ01000001">
    <property type="protein sequence ID" value="SFE74891.1"/>
    <property type="molecule type" value="Genomic_DNA"/>
</dbReference>
<dbReference type="SUPFAM" id="SSF56112">
    <property type="entry name" value="Protein kinase-like (PK-like)"/>
    <property type="match status" value="1"/>
</dbReference>
<sequence length="420" mass="45283">MSTERVEMTGERQRDRREVARAQQESADIAWLSGPEAHDALDAALRTSSARLAAADVHEVHHRPGAGVTIGYDARVRGPGGEEQAEYLLATTAHVAPELLREGVVRLERGDRVLHVWRHPEDPVLPGLALASDVDVATARTGLDADPGDVVLELIGYRPMRRAVLSVSSGQRRLYLKVVRPDQLEGLRARNRFAEPAGAPPVLDVWPESVLVFPQAEGEPLPELLARDGAAEIDPRDLLRTLDAIEPGALELPLRRPWAERSRHYADAACNVLPGEVPRIRALQRDVERAVNGLAAGPMVPTHGDFHAANVLTANGTVSALLDVDTIGPGRRVDDLACLIGHLTVLPCLAPEVYPRVPATITAWLAVFDKVVPPRALRARAAGVVLSLLASMPIPDGERGMKDALGRLAVAEALMADATR</sequence>
<proteinExistence type="predicted"/>
<dbReference type="OrthoDB" id="3837844at2"/>
<evidence type="ECO:0000313" key="4">
    <source>
        <dbReference type="Proteomes" id="UP000198520"/>
    </source>
</evidence>
<evidence type="ECO:0000313" key="3">
    <source>
        <dbReference type="EMBL" id="SFE74891.1"/>
    </source>
</evidence>
<protein>
    <submittedName>
        <fullName evidence="3">Phosphotransferase enzyme family protein</fullName>
    </submittedName>
</protein>
<dbReference type="InterPro" id="IPR002575">
    <property type="entry name" value="Aminoglycoside_PTrfase"/>
</dbReference>
<name>A0A1I2D304_9MICO</name>
<organism evidence="3 4">
    <name type="scientific">Flavimobilis marinus</name>
    <dbReference type="NCBI Taxonomy" id="285351"/>
    <lineage>
        <taxon>Bacteria</taxon>
        <taxon>Bacillati</taxon>
        <taxon>Actinomycetota</taxon>
        <taxon>Actinomycetes</taxon>
        <taxon>Micrococcales</taxon>
        <taxon>Jonesiaceae</taxon>
        <taxon>Flavimobilis</taxon>
    </lineage>
</organism>
<accession>A0A1I2D304</accession>
<keyword evidence="3" id="KW-0808">Transferase</keyword>
<dbReference type="STRING" id="285351.SAMN04488035_0381"/>
<dbReference type="Proteomes" id="UP000198520">
    <property type="component" value="Unassembled WGS sequence"/>
</dbReference>
<dbReference type="RefSeq" id="WP_143073107.1">
    <property type="nucleotide sequence ID" value="NZ_BNAN01000001.1"/>
</dbReference>
<dbReference type="InterPro" id="IPR011009">
    <property type="entry name" value="Kinase-like_dom_sf"/>
</dbReference>
<feature type="compositionally biased region" description="Basic and acidic residues" evidence="1">
    <location>
        <begin position="1"/>
        <end position="20"/>
    </location>
</feature>
<evidence type="ECO:0000259" key="2">
    <source>
        <dbReference type="Pfam" id="PF01636"/>
    </source>
</evidence>
<dbReference type="Gene3D" id="3.90.1200.10">
    <property type="match status" value="1"/>
</dbReference>
<reference evidence="4" key="1">
    <citation type="submission" date="2016-10" db="EMBL/GenBank/DDBJ databases">
        <authorList>
            <person name="Varghese N."/>
            <person name="Submissions S."/>
        </authorList>
    </citation>
    <scope>NUCLEOTIDE SEQUENCE [LARGE SCALE GENOMIC DNA]</scope>
    <source>
        <strain evidence="4">DSM 19083</strain>
    </source>
</reference>
<dbReference type="GO" id="GO:0016740">
    <property type="term" value="F:transferase activity"/>
    <property type="evidence" value="ECO:0007669"/>
    <property type="project" value="UniProtKB-KW"/>
</dbReference>
<dbReference type="AlphaFoldDB" id="A0A1I2D304"/>
<evidence type="ECO:0000256" key="1">
    <source>
        <dbReference type="SAM" id="MobiDB-lite"/>
    </source>
</evidence>